<evidence type="ECO:0000313" key="2">
    <source>
        <dbReference type="EMBL" id="REE66963.1"/>
    </source>
</evidence>
<dbReference type="OrthoDB" id="5522031at2"/>
<dbReference type="PANTHER" id="PTHR45856:SF24">
    <property type="entry name" value="FUNGAL LIPASE-LIKE DOMAIN-CONTAINING PROTEIN"/>
    <property type="match status" value="1"/>
</dbReference>
<evidence type="ECO:0000313" key="3">
    <source>
        <dbReference type="Proteomes" id="UP000256304"/>
    </source>
</evidence>
<dbReference type="AlphaFoldDB" id="A0A3D9QVB3"/>
<reference evidence="2 3" key="1">
    <citation type="submission" date="2018-08" db="EMBL/GenBank/DDBJ databases">
        <title>Genomic Encyclopedia of Type Strains, Phase III (KMG-III): the genomes of soil and plant-associated and newly described type strains.</title>
        <authorList>
            <person name="Whitman W."/>
        </authorList>
    </citation>
    <scope>NUCLEOTIDE SEQUENCE [LARGE SCALE GENOMIC DNA]</scope>
    <source>
        <strain evidence="2 3">CGMCC 1.10966</strain>
    </source>
</reference>
<dbReference type="InterPro" id="IPR002921">
    <property type="entry name" value="Fungal_lipase-type"/>
</dbReference>
<accession>A0A3D9QVB3</accession>
<feature type="domain" description="Fungal lipase-type" evidence="1">
    <location>
        <begin position="67"/>
        <end position="198"/>
    </location>
</feature>
<protein>
    <submittedName>
        <fullName evidence="2">Triacylglycerol lipase</fullName>
    </submittedName>
</protein>
<organism evidence="2 3">
    <name type="scientific">Paenibacillus taihuensis</name>
    <dbReference type="NCBI Taxonomy" id="1156355"/>
    <lineage>
        <taxon>Bacteria</taxon>
        <taxon>Bacillati</taxon>
        <taxon>Bacillota</taxon>
        <taxon>Bacilli</taxon>
        <taxon>Bacillales</taxon>
        <taxon>Paenibacillaceae</taxon>
        <taxon>Paenibacillus</taxon>
    </lineage>
</organism>
<dbReference type="Pfam" id="PF01764">
    <property type="entry name" value="Lipase_3"/>
    <property type="match status" value="1"/>
</dbReference>
<proteinExistence type="predicted"/>
<dbReference type="InterPro" id="IPR051218">
    <property type="entry name" value="Sec_MonoDiacylglyc_Lipase"/>
</dbReference>
<dbReference type="Gene3D" id="3.40.50.1820">
    <property type="entry name" value="alpha/beta hydrolase"/>
    <property type="match status" value="1"/>
</dbReference>
<dbReference type="SUPFAM" id="SSF53474">
    <property type="entry name" value="alpha/beta-Hydrolases"/>
    <property type="match status" value="1"/>
</dbReference>
<name>A0A3D9QVB3_9BACL</name>
<dbReference type="Proteomes" id="UP000256304">
    <property type="component" value="Unassembled WGS sequence"/>
</dbReference>
<evidence type="ECO:0000259" key="1">
    <source>
        <dbReference type="Pfam" id="PF01764"/>
    </source>
</evidence>
<dbReference type="GO" id="GO:0006629">
    <property type="term" value="P:lipid metabolic process"/>
    <property type="evidence" value="ECO:0007669"/>
    <property type="project" value="InterPro"/>
</dbReference>
<dbReference type="InterPro" id="IPR029058">
    <property type="entry name" value="AB_hydrolase_fold"/>
</dbReference>
<gene>
    <name evidence="2" type="ORF">A8990_14615</name>
</gene>
<dbReference type="PANTHER" id="PTHR45856">
    <property type="entry name" value="ALPHA/BETA-HYDROLASES SUPERFAMILY PROTEIN"/>
    <property type="match status" value="1"/>
</dbReference>
<sequence>MSSGSTVDIRTAIFLAAVCGQAYMQYSNNGYFLVPESYRVVGSFSAASFAGNEEPFGFVIESPQAVVLAFRGTSSTTDWVTDMIAQQTAFKPLSKKSVMTHRGFTEVYMSARDQIFRLLDQVPSDKPLFVTGHSLGGALATLASLDIAVNRKPDTIITYTYGAPRSGDPAFVRAYNAAVPISFRIQNEFDVVPHLPPLVYQSPKTDKTYYYMHVKEEVKRRFHNGSLGGNHVISSYFNDLAQDAPGFTYSMCSGPPGWCPQK</sequence>
<keyword evidence="3" id="KW-1185">Reference proteome</keyword>
<dbReference type="EMBL" id="QTTN01000046">
    <property type="protein sequence ID" value="REE66963.1"/>
    <property type="molecule type" value="Genomic_DNA"/>
</dbReference>
<comment type="caution">
    <text evidence="2">The sequence shown here is derived from an EMBL/GenBank/DDBJ whole genome shotgun (WGS) entry which is preliminary data.</text>
</comment>
<dbReference type="CDD" id="cd00519">
    <property type="entry name" value="Lipase_3"/>
    <property type="match status" value="1"/>
</dbReference>